<evidence type="ECO:0000259" key="8">
    <source>
        <dbReference type="Pfam" id="PF00460"/>
    </source>
</evidence>
<keyword evidence="10" id="KW-1185">Reference proteome</keyword>
<comment type="subcellular location">
    <subcellularLocation>
        <location evidence="1 6">Bacterial flagellum basal body</location>
    </subcellularLocation>
</comment>
<keyword evidence="4 6" id="KW-0975">Bacterial flagellum</keyword>
<dbReference type="AlphaFoldDB" id="A0A1J0GIF1"/>
<feature type="region of interest" description="Disordered" evidence="7">
    <location>
        <begin position="65"/>
        <end position="98"/>
    </location>
</feature>
<evidence type="ECO:0000256" key="3">
    <source>
        <dbReference type="ARBA" id="ARBA00014376"/>
    </source>
</evidence>
<dbReference type="KEGG" id="ceu:A7L45_14255"/>
<dbReference type="InterPro" id="IPR001444">
    <property type="entry name" value="Flag_bb_rod_N"/>
</dbReference>
<accession>A0A1J0GIF1</accession>
<dbReference type="STRING" id="1552.A7L45_14255"/>
<keyword evidence="9" id="KW-0282">Flagellum</keyword>
<comment type="subunit">
    <text evidence="6">The basal body constitutes a major portion of the flagellar organelle and consists of a number of rings mounted on a central rod.</text>
</comment>
<name>A0A1J0GIF1_9CLOT</name>
<feature type="compositionally biased region" description="Polar residues" evidence="7">
    <location>
        <begin position="74"/>
        <end position="83"/>
    </location>
</feature>
<keyword evidence="9" id="KW-0969">Cilium</keyword>
<dbReference type="Pfam" id="PF00460">
    <property type="entry name" value="Flg_bb_rod"/>
    <property type="match status" value="1"/>
</dbReference>
<dbReference type="EMBL" id="CP015756">
    <property type="protein sequence ID" value="APC41154.1"/>
    <property type="molecule type" value="Genomic_DNA"/>
</dbReference>
<dbReference type="NCBIfam" id="NF009266">
    <property type="entry name" value="PRK12623.1"/>
    <property type="match status" value="1"/>
</dbReference>
<keyword evidence="9" id="KW-0966">Cell projection</keyword>
<dbReference type="OrthoDB" id="9792068at2"/>
<dbReference type="GO" id="GO:0030694">
    <property type="term" value="C:bacterial-type flagellum basal body, rod"/>
    <property type="evidence" value="ECO:0007669"/>
    <property type="project" value="InterPro"/>
</dbReference>
<evidence type="ECO:0000256" key="6">
    <source>
        <dbReference type="PIRNR" id="PIRNR002889"/>
    </source>
</evidence>
<comment type="function">
    <text evidence="5 6">Structural component of flagellum, the bacterial motility apparatus. Part of the rod structure of flagellar basal body.</text>
</comment>
<evidence type="ECO:0000313" key="9">
    <source>
        <dbReference type="EMBL" id="APC41154.1"/>
    </source>
</evidence>
<evidence type="ECO:0000256" key="1">
    <source>
        <dbReference type="ARBA" id="ARBA00004117"/>
    </source>
</evidence>
<protein>
    <recommendedName>
        <fullName evidence="3 6">Flagellar basal body rod protein FlgB</fullName>
    </recommendedName>
</protein>
<feature type="domain" description="Flagellar basal body rod protein N-terminal" evidence="8">
    <location>
        <begin position="26"/>
        <end position="45"/>
    </location>
</feature>
<evidence type="ECO:0000256" key="5">
    <source>
        <dbReference type="ARBA" id="ARBA00024934"/>
    </source>
</evidence>
<dbReference type="NCBIfam" id="TIGR01396">
    <property type="entry name" value="FlgB"/>
    <property type="match status" value="1"/>
</dbReference>
<evidence type="ECO:0000256" key="7">
    <source>
        <dbReference type="SAM" id="MobiDB-lite"/>
    </source>
</evidence>
<dbReference type="Proteomes" id="UP000182569">
    <property type="component" value="Chromosome"/>
</dbReference>
<dbReference type="GO" id="GO:0071973">
    <property type="term" value="P:bacterial-type flagellum-dependent cell motility"/>
    <property type="evidence" value="ECO:0007669"/>
    <property type="project" value="InterPro"/>
</dbReference>
<evidence type="ECO:0000256" key="4">
    <source>
        <dbReference type="ARBA" id="ARBA00023143"/>
    </source>
</evidence>
<gene>
    <name evidence="9" type="ORF">A7L45_14255</name>
</gene>
<organism evidence="9 10">
    <name type="scientific">Clostridium estertheticum subsp. estertheticum</name>
    <dbReference type="NCBI Taxonomy" id="1552"/>
    <lineage>
        <taxon>Bacteria</taxon>
        <taxon>Bacillati</taxon>
        <taxon>Bacillota</taxon>
        <taxon>Clostridia</taxon>
        <taxon>Eubacteriales</taxon>
        <taxon>Clostridiaceae</taxon>
        <taxon>Clostridium</taxon>
    </lineage>
</organism>
<dbReference type="InterPro" id="IPR006300">
    <property type="entry name" value="FlgB"/>
</dbReference>
<evidence type="ECO:0000256" key="2">
    <source>
        <dbReference type="ARBA" id="ARBA00009677"/>
    </source>
</evidence>
<dbReference type="PIRSF" id="PIRSF002889">
    <property type="entry name" value="Rod_FlgB"/>
    <property type="match status" value="1"/>
</dbReference>
<comment type="similarity">
    <text evidence="2 6">Belongs to the flagella basal body rod proteins family.</text>
</comment>
<proteinExistence type="inferred from homology"/>
<reference evidence="10" key="1">
    <citation type="journal article" date="2016" name="Front. Microbiol.">
        <title>Complete Genome Sequence of Clostridium estertheticum DSM 8809, a Microbe Identified in Spoiled Vacuum Packed Beef.</title>
        <authorList>
            <person name="Yu Z."/>
            <person name="Gunn L."/>
            <person name="Brennan E."/>
            <person name="Reid R."/>
            <person name="Wall P.G."/>
            <person name="Gaora O.P."/>
            <person name="Hurley D."/>
            <person name="Bolton D."/>
            <person name="Fanning S."/>
        </authorList>
    </citation>
    <scope>NUCLEOTIDE SEQUENCE [LARGE SCALE GENOMIC DNA]</scope>
    <source>
        <strain evidence="10">DSM 8809</strain>
    </source>
</reference>
<evidence type="ECO:0000313" key="10">
    <source>
        <dbReference type="Proteomes" id="UP000182569"/>
    </source>
</evidence>
<sequence>MILNIIGGSTSGDTYSLLKKSMDASALRSKVSANNIANINTKNYKGLYVTFEETLKDNMTADTMKTDNSKDIQAGNSNDQITVNRDESTSARQDGNNVDIDLEMTNQAANTLMYAALVSQVNSKISLTSYVIGGGK</sequence>